<dbReference type="EMBL" id="CP109441">
    <property type="protein sequence ID" value="WUV46511.1"/>
    <property type="molecule type" value="Genomic_DNA"/>
</dbReference>
<evidence type="ECO:0000256" key="4">
    <source>
        <dbReference type="ARBA" id="ARBA00022989"/>
    </source>
</evidence>
<dbReference type="GO" id="GO:0016787">
    <property type="term" value="F:hydrolase activity"/>
    <property type="evidence" value="ECO:0007669"/>
    <property type="project" value="UniProtKB-KW"/>
</dbReference>
<dbReference type="Pfam" id="PF12697">
    <property type="entry name" value="Abhydrolase_6"/>
    <property type="match status" value="1"/>
</dbReference>
<dbReference type="InterPro" id="IPR011020">
    <property type="entry name" value="HTTM-like"/>
</dbReference>
<accession>A0ABZ1YWG6</accession>
<evidence type="ECO:0000256" key="1">
    <source>
        <dbReference type="ARBA" id="ARBA00004127"/>
    </source>
</evidence>
<evidence type="ECO:0000256" key="2">
    <source>
        <dbReference type="ARBA" id="ARBA00022692"/>
    </source>
</evidence>
<evidence type="ECO:0000313" key="7">
    <source>
        <dbReference type="EMBL" id="WUV46511.1"/>
    </source>
</evidence>
<keyword evidence="4" id="KW-1133">Transmembrane helix</keyword>
<proteinExistence type="predicted"/>
<name>A0ABZ1YWG6_9NOCA</name>
<evidence type="ECO:0000256" key="5">
    <source>
        <dbReference type="ARBA" id="ARBA00023136"/>
    </source>
</evidence>
<keyword evidence="2" id="KW-0812">Transmembrane</keyword>
<dbReference type="InterPro" id="IPR000073">
    <property type="entry name" value="AB_hydrolase_1"/>
</dbReference>
<evidence type="ECO:0000259" key="6">
    <source>
        <dbReference type="SMART" id="SM00752"/>
    </source>
</evidence>
<keyword evidence="3 7" id="KW-0378">Hydrolase</keyword>
<dbReference type="Proteomes" id="UP001432062">
    <property type="component" value="Chromosome"/>
</dbReference>
<gene>
    <name evidence="7" type="ORF">OG563_47035</name>
</gene>
<dbReference type="InterPro" id="IPR029058">
    <property type="entry name" value="AB_hydrolase_fold"/>
</dbReference>
<protein>
    <submittedName>
        <fullName evidence="7">Alpha/beta fold hydrolase</fullName>
    </submittedName>
</protein>
<keyword evidence="8" id="KW-1185">Reference proteome</keyword>
<dbReference type="InterPro" id="IPR050266">
    <property type="entry name" value="AB_hydrolase_sf"/>
</dbReference>
<dbReference type="PANTHER" id="PTHR43798">
    <property type="entry name" value="MONOACYLGLYCEROL LIPASE"/>
    <property type="match status" value="1"/>
</dbReference>
<evidence type="ECO:0000256" key="3">
    <source>
        <dbReference type="ARBA" id="ARBA00022801"/>
    </source>
</evidence>
<comment type="subcellular location">
    <subcellularLocation>
        <location evidence="1">Endomembrane system</location>
        <topology evidence="1">Multi-pass membrane protein</topology>
    </subcellularLocation>
</comment>
<feature type="domain" description="HTTM-like" evidence="6">
    <location>
        <begin position="4"/>
        <end position="270"/>
    </location>
</feature>
<dbReference type="RefSeq" id="WP_329410294.1">
    <property type="nucleotide sequence ID" value="NZ_CP109441.1"/>
</dbReference>
<reference evidence="7" key="1">
    <citation type="submission" date="2022-10" db="EMBL/GenBank/DDBJ databases">
        <title>The complete genomes of actinobacterial strains from the NBC collection.</title>
        <authorList>
            <person name="Joergensen T.S."/>
            <person name="Alvarez Arevalo M."/>
            <person name="Sterndorff E.B."/>
            <person name="Faurdal D."/>
            <person name="Vuksanovic O."/>
            <person name="Mourched A.-S."/>
            <person name="Charusanti P."/>
            <person name="Shaw S."/>
            <person name="Blin K."/>
            <person name="Weber T."/>
        </authorList>
    </citation>
    <scope>NUCLEOTIDE SEQUENCE</scope>
    <source>
        <strain evidence="7">NBC_01482</strain>
    </source>
</reference>
<dbReference type="Gene3D" id="3.40.50.1820">
    <property type="entry name" value="alpha/beta hydrolase"/>
    <property type="match status" value="1"/>
</dbReference>
<keyword evidence="5" id="KW-0472">Membrane</keyword>
<organism evidence="7 8">
    <name type="scientific">Nocardia vinacea</name>
    <dbReference type="NCBI Taxonomy" id="96468"/>
    <lineage>
        <taxon>Bacteria</taxon>
        <taxon>Bacillati</taxon>
        <taxon>Actinomycetota</taxon>
        <taxon>Actinomycetes</taxon>
        <taxon>Mycobacteriales</taxon>
        <taxon>Nocardiaceae</taxon>
        <taxon>Nocardia</taxon>
    </lineage>
</organism>
<sequence>MVIPRPPAISREATLSAAERLSAVCHLIASLEYLASRSEQYQGGLQDWTLIRPAVRARAPWLARLVDVVARPGITEAVHLTRVAAAGALLAPTPWRGRLAANAALTVTAPLLHTRYARGGDGADHASFVVQTAATIARAAGTRPQVTDACLWFVAAQSVLSYTAAGWAKAISPTWRRTEALTGVTRTLTFGDAAVWRFFRDHPHLARLAAHGVVALECGFPAVFALRGRLAPPLLAAMGGFHVANTRIMGLGRFLWAFTAMYPAVLYVTDPRHRDRDDSFVPATATATIAALVTHAVASRFQRRFAAAGHGDEQWLTTSAGNRLAYRQFGPARPTHTLVFVHGLGMTAETWDPIVRILGDRFRVVTYQRAGYGTSEWSGRDGSIDSAITDLIELSHHVSGHSPVTLVGHSLGGYLALRAAAQDLSIAGAVLLDASHPAQLRTATRSAARALDAEAGLRLIAASTRLGLGLLAQRPPWIDVLPPRSRRLATAHHRHSGTWSAALREYRAAVADARAETAIPALGPPLLVLTAEYSESADPAYGRLCDELATSRTGSQRAVIGGADHLRLLIDESIATEVARRLTLFIDAASTARISERRGGHGR</sequence>
<evidence type="ECO:0000313" key="8">
    <source>
        <dbReference type="Proteomes" id="UP001432062"/>
    </source>
</evidence>
<dbReference type="SMART" id="SM00752">
    <property type="entry name" value="HTTM"/>
    <property type="match status" value="1"/>
</dbReference>
<dbReference type="PANTHER" id="PTHR43798:SF31">
    <property type="entry name" value="AB HYDROLASE SUPERFAMILY PROTEIN YCLE"/>
    <property type="match status" value="1"/>
</dbReference>
<dbReference type="SUPFAM" id="SSF53474">
    <property type="entry name" value="alpha/beta-Hydrolases"/>
    <property type="match status" value="1"/>
</dbReference>